<comment type="caution">
    <text evidence="8">The sequence shown here is derived from an EMBL/GenBank/DDBJ whole genome shotgun (WGS) entry which is preliminary data.</text>
</comment>
<feature type="transmembrane region" description="Helical" evidence="7">
    <location>
        <begin position="48"/>
        <end position="72"/>
    </location>
</feature>
<evidence type="ECO:0000313" key="8">
    <source>
        <dbReference type="EMBL" id="OSY44142.1"/>
    </source>
</evidence>
<reference evidence="8 9" key="1">
    <citation type="submission" date="2016-09" db="EMBL/GenBank/DDBJ databases">
        <title>Pseudonocardia autotrophica DSM535, a candidate organism with high potential of specific P450 cytochromes.</title>
        <authorList>
            <person name="Grumaz C."/>
            <person name="Vainshtein Y."/>
            <person name="Kirstahler P."/>
            <person name="Sohn K."/>
        </authorList>
    </citation>
    <scope>NUCLEOTIDE SEQUENCE [LARGE SCALE GENOMIC DNA]</scope>
    <source>
        <strain evidence="8 9">DSM 535</strain>
    </source>
</reference>
<gene>
    <name evidence="8" type="primary">rhtB_1</name>
    <name evidence="8" type="ORF">BG845_00263</name>
</gene>
<evidence type="ECO:0000256" key="3">
    <source>
        <dbReference type="ARBA" id="ARBA00022692"/>
    </source>
</evidence>
<feature type="region of interest" description="Disordered" evidence="6">
    <location>
        <begin position="1"/>
        <end position="36"/>
    </location>
</feature>
<evidence type="ECO:0000256" key="7">
    <source>
        <dbReference type="SAM" id="Phobius"/>
    </source>
</evidence>
<evidence type="ECO:0000256" key="5">
    <source>
        <dbReference type="ARBA" id="ARBA00023136"/>
    </source>
</evidence>
<dbReference type="AlphaFoldDB" id="A0A1Y2N9K3"/>
<feature type="transmembrane region" description="Helical" evidence="7">
    <location>
        <begin position="229"/>
        <end position="249"/>
    </location>
</feature>
<comment type="subcellular location">
    <subcellularLocation>
        <location evidence="1">Cell membrane</location>
        <topology evidence="1">Multi-pass membrane protein</topology>
    </subcellularLocation>
</comment>
<dbReference type="PANTHER" id="PTHR30086">
    <property type="entry name" value="ARGININE EXPORTER PROTEIN ARGO"/>
    <property type="match status" value="1"/>
</dbReference>
<feature type="compositionally biased region" description="Basic and acidic residues" evidence="6">
    <location>
        <begin position="1"/>
        <end position="18"/>
    </location>
</feature>
<keyword evidence="5 7" id="KW-0472">Membrane</keyword>
<dbReference type="GO" id="GO:0015171">
    <property type="term" value="F:amino acid transmembrane transporter activity"/>
    <property type="evidence" value="ECO:0007669"/>
    <property type="project" value="TreeGrafter"/>
</dbReference>
<protein>
    <submittedName>
        <fullName evidence="8">Homoserine/homoserine lactone efflux protein</fullName>
    </submittedName>
</protein>
<keyword evidence="3 7" id="KW-0812">Transmembrane</keyword>
<feature type="transmembrane region" description="Helical" evidence="7">
    <location>
        <begin position="161"/>
        <end position="182"/>
    </location>
</feature>
<dbReference type="Proteomes" id="UP000194360">
    <property type="component" value="Unassembled WGS sequence"/>
</dbReference>
<dbReference type="Pfam" id="PF01810">
    <property type="entry name" value="LysE"/>
    <property type="match status" value="1"/>
</dbReference>
<dbReference type="InterPro" id="IPR001123">
    <property type="entry name" value="LeuE-type"/>
</dbReference>
<dbReference type="STRING" id="2074.BG845_00263"/>
<organism evidence="8 9">
    <name type="scientific">Pseudonocardia autotrophica</name>
    <name type="common">Amycolata autotrophica</name>
    <name type="synonym">Nocardia autotrophica</name>
    <dbReference type="NCBI Taxonomy" id="2074"/>
    <lineage>
        <taxon>Bacteria</taxon>
        <taxon>Bacillati</taxon>
        <taxon>Actinomycetota</taxon>
        <taxon>Actinomycetes</taxon>
        <taxon>Pseudonocardiales</taxon>
        <taxon>Pseudonocardiaceae</taxon>
        <taxon>Pseudonocardia</taxon>
    </lineage>
</organism>
<accession>A0A1Y2N9K3</accession>
<name>A0A1Y2N9K3_PSEAH</name>
<sequence length="254" mass="25885">MSLRRADPADGTNRDQRRYAVAQRGSGLESPATPGVRRRTVPAVPSTAAIVAFLLGTLVFVVVPGPSVLFIIGRAVALGRRAALATVAGNLSGVLVIVAAVSLGIGAVIERFAVALTVLKFAGAAYLIVLGVQAWRHRGDAPDPSDAATGRAGRRAFRQGLVVGLTNPKAIVFFAAVLPQFVDPSRGTAAGQMLVLGLLFCALASMVDLGWALGAGSARDWFARSPGRLRATGGAGGLALVGMGIGVAATGRPD</sequence>
<dbReference type="EMBL" id="MIGB01000001">
    <property type="protein sequence ID" value="OSY44142.1"/>
    <property type="molecule type" value="Genomic_DNA"/>
</dbReference>
<proteinExistence type="predicted"/>
<dbReference type="GO" id="GO:0005886">
    <property type="term" value="C:plasma membrane"/>
    <property type="evidence" value="ECO:0007669"/>
    <property type="project" value="UniProtKB-SubCell"/>
</dbReference>
<keyword evidence="2" id="KW-1003">Cell membrane</keyword>
<feature type="transmembrane region" description="Helical" evidence="7">
    <location>
        <begin position="112"/>
        <end position="132"/>
    </location>
</feature>
<evidence type="ECO:0000313" key="9">
    <source>
        <dbReference type="Proteomes" id="UP000194360"/>
    </source>
</evidence>
<evidence type="ECO:0000256" key="1">
    <source>
        <dbReference type="ARBA" id="ARBA00004651"/>
    </source>
</evidence>
<evidence type="ECO:0000256" key="6">
    <source>
        <dbReference type="SAM" id="MobiDB-lite"/>
    </source>
</evidence>
<feature type="transmembrane region" description="Helical" evidence="7">
    <location>
        <begin position="194"/>
        <end position="217"/>
    </location>
</feature>
<dbReference type="PANTHER" id="PTHR30086:SF20">
    <property type="entry name" value="ARGININE EXPORTER PROTEIN ARGO-RELATED"/>
    <property type="match status" value="1"/>
</dbReference>
<evidence type="ECO:0000256" key="2">
    <source>
        <dbReference type="ARBA" id="ARBA00022475"/>
    </source>
</evidence>
<keyword evidence="9" id="KW-1185">Reference proteome</keyword>
<feature type="transmembrane region" description="Helical" evidence="7">
    <location>
        <begin position="84"/>
        <end position="106"/>
    </location>
</feature>
<keyword evidence="4 7" id="KW-1133">Transmembrane helix</keyword>
<evidence type="ECO:0000256" key="4">
    <source>
        <dbReference type="ARBA" id="ARBA00022989"/>
    </source>
</evidence>